<dbReference type="HOGENOM" id="CLU_2172808_0_0_1"/>
<organism evidence="2 3">
    <name type="scientific">Thanatephorus cucumeris (strain AG1-IB / isolate 7/3/14)</name>
    <name type="common">Lettuce bottom rot fungus</name>
    <name type="synonym">Rhizoctonia solani</name>
    <dbReference type="NCBI Taxonomy" id="1108050"/>
    <lineage>
        <taxon>Eukaryota</taxon>
        <taxon>Fungi</taxon>
        <taxon>Dikarya</taxon>
        <taxon>Basidiomycota</taxon>
        <taxon>Agaricomycotina</taxon>
        <taxon>Agaricomycetes</taxon>
        <taxon>Cantharellales</taxon>
        <taxon>Ceratobasidiaceae</taxon>
        <taxon>Rhizoctonia</taxon>
        <taxon>Rhizoctonia solani AG-1</taxon>
    </lineage>
</organism>
<evidence type="ECO:0000313" key="2">
    <source>
        <dbReference type="EMBL" id="CCO35855.1"/>
    </source>
</evidence>
<feature type="region of interest" description="Disordered" evidence="1">
    <location>
        <begin position="1"/>
        <end position="90"/>
    </location>
</feature>
<accession>M5C9V2</accession>
<sequence>MYDPVISFAAETTHVPHSPVREEPEGAPTEQAKKEDDDEASEGTDVPGAAPSEVGAFSSDAKQVDTASTTTEPSLFSDEPVGAGPGPAAGDFSNTLASGMFWSYFHLYGY</sequence>
<feature type="compositionally biased region" description="Low complexity" evidence="1">
    <location>
        <begin position="80"/>
        <end position="90"/>
    </location>
</feature>
<dbReference type="AlphaFoldDB" id="M5C9V2"/>
<protein>
    <submittedName>
        <fullName evidence="2">Uncharacterized protein</fullName>
    </submittedName>
</protein>
<dbReference type="Proteomes" id="UP000012065">
    <property type="component" value="Unassembled WGS sequence"/>
</dbReference>
<evidence type="ECO:0000256" key="1">
    <source>
        <dbReference type="SAM" id="MobiDB-lite"/>
    </source>
</evidence>
<reference evidence="2 3" key="1">
    <citation type="journal article" date="2013" name="J. Biotechnol.">
        <title>Establishment and interpretation of the genome sequence of the phytopathogenic fungus Rhizoctonia solani AG1-IB isolate 7/3/14.</title>
        <authorList>
            <person name="Wibberg D.W."/>
            <person name="Jelonek L.J."/>
            <person name="Rupp O.R."/>
            <person name="Hennig M.H."/>
            <person name="Eikmeyer F.E."/>
            <person name="Goesmann A.G."/>
            <person name="Hartmann A.H."/>
            <person name="Borriss R.B."/>
            <person name="Grosch R.G."/>
            <person name="Puehler A.P."/>
            <person name="Schlueter A.S."/>
        </authorList>
    </citation>
    <scope>NUCLEOTIDE SEQUENCE [LARGE SCALE GENOMIC DNA]</scope>
    <source>
        <strain evidence="3">AG1-IB / isolate 7/3/14</strain>
    </source>
</reference>
<gene>
    <name evidence="2" type="ORF">BN14_09975</name>
</gene>
<name>M5C9V2_THACB</name>
<evidence type="ECO:0000313" key="3">
    <source>
        <dbReference type="Proteomes" id="UP000012065"/>
    </source>
</evidence>
<proteinExistence type="predicted"/>
<feature type="compositionally biased region" description="Polar residues" evidence="1">
    <location>
        <begin position="65"/>
        <end position="74"/>
    </location>
</feature>
<comment type="caution">
    <text evidence="2">The sequence shown here is derived from an EMBL/GenBank/DDBJ whole genome shotgun (WGS) entry which is preliminary data.</text>
</comment>
<dbReference type="EMBL" id="CAOJ01015179">
    <property type="protein sequence ID" value="CCO35855.1"/>
    <property type="molecule type" value="Genomic_DNA"/>
</dbReference>